<dbReference type="InterPro" id="IPR036291">
    <property type="entry name" value="NAD(P)-bd_dom_sf"/>
</dbReference>
<dbReference type="GeneID" id="25984209"/>
<dbReference type="GO" id="GO:0000166">
    <property type="term" value="F:nucleotide binding"/>
    <property type="evidence" value="ECO:0007669"/>
    <property type="project" value="InterPro"/>
</dbReference>
<dbReference type="HOGENOM" id="CLU_023194_4_2_1"/>
<evidence type="ECO:0000313" key="3">
    <source>
        <dbReference type="EMBL" id="EJT52948.1"/>
    </source>
</evidence>
<dbReference type="Gene3D" id="3.40.50.720">
    <property type="entry name" value="NAD(P)-binding Rossmann-like Domain"/>
    <property type="match status" value="1"/>
</dbReference>
<comment type="caution">
    <text evidence="3">The sequence shown here is derived from an EMBL/GenBank/DDBJ whole genome shotgun (WGS) entry which is preliminary data.</text>
</comment>
<organism evidence="3 4">
    <name type="scientific">Trichosporon asahii var. asahii (strain ATCC 90039 / CBS 2479 / JCM 2466 / KCTC 7840 / NBRC 103889/ NCYC 2677 / UAMH 7654)</name>
    <name type="common">Yeast</name>
    <dbReference type="NCBI Taxonomy" id="1186058"/>
    <lineage>
        <taxon>Eukaryota</taxon>
        <taxon>Fungi</taxon>
        <taxon>Dikarya</taxon>
        <taxon>Basidiomycota</taxon>
        <taxon>Agaricomycotina</taxon>
        <taxon>Tremellomycetes</taxon>
        <taxon>Trichosporonales</taxon>
        <taxon>Trichosporonaceae</taxon>
        <taxon>Trichosporon</taxon>
    </lineage>
</organism>
<proteinExistence type="predicted"/>
<sequence>MTIDTKPVTMIILGGGQRGVVYAKYAIDHPDRAKVVAVADPREARRKIFQRQHHLEDDMLFDDWKPIAERPKFADAVVVSVLDQLHAELVEVFSKLGYHILCEKPMATSIPDCVKMVKDVEEAPEPIIFGVGHVLRYSPYNRLVKEVLDSGAIGDIVNIQHMEPVGNQHFAHSFVRGNWNKEHETTFALMSKCCHDLDILSFYVSGLKPSRVQSFGSIGLFKKSRKPKEAGDATRCLECPAEKDCIWSAKKIYVDPFEPGSTGRKGWAAVMLDNTDLTLENAKEALKTSPYGVCVYEAGNDVVDHQTVNIEYEGGITATMTMSAFTEAECARSTIIQGTKGELIGDMRSFTVFDFLTRTKKTYTPQSGIGSHGGGDGGLSAAFVDAILAGDQAPLGITPQDVLNSHLIVFAAEKARRDGTVVDFDSFKEQALSGKIRGI</sequence>
<dbReference type="Proteomes" id="UP000002748">
    <property type="component" value="Unassembled WGS sequence"/>
</dbReference>
<evidence type="ECO:0000259" key="1">
    <source>
        <dbReference type="Pfam" id="PF01408"/>
    </source>
</evidence>
<dbReference type="RefSeq" id="XP_014183909.1">
    <property type="nucleotide sequence ID" value="XM_014328434.1"/>
</dbReference>
<dbReference type="VEuPathDB" id="FungiDB:A1Q1_00695"/>
<dbReference type="Pfam" id="PF02894">
    <property type="entry name" value="GFO_IDH_MocA_C"/>
    <property type="match status" value="1"/>
</dbReference>
<reference evidence="3 4" key="1">
    <citation type="journal article" date="2012" name="Eukaryot. Cell">
        <title>Draft genome sequence of CBS 2479, the standard type strain of Trichosporon asahii.</title>
        <authorList>
            <person name="Yang R.Y."/>
            <person name="Li H.T."/>
            <person name="Zhu H."/>
            <person name="Zhou G.P."/>
            <person name="Wang M."/>
            <person name="Wang L."/>
        </authorList>
    </citation>
    <scope>NUCLEOTIDE SEQUENCE [LARGE SCALE GENOMIC DNA]</scope>
    <source>
        <strain evidence="4">ATCC 90039 / CBS 2479 / JCM 2466 / KCTC 7840 / NCYC 2677 / UAMH 7654</strain>
    </source>
</reference>
<evidence type="ECO:0000259" key="2">
    <source>
        <dbReference type="Pfam" id="PF02894"/>
    </source>
</evidence>
<dbReference type="InterPro" id="IPR000683">
    <property type="entry name" value="Gfo/Idh/MocA-like_OxRdtase_N"/>
</dbReference>
<protein>
    <submittedName>
        <fullName evidence="3">Streptomycin biosynthesis protein StrI</fullName>
    </submittedName>
</protein>
<dbReference type="EMBL" id="ALBS01000012">
    <property type="protein sequence ID" value="EJT52948.1"/>
    <property type="molecule type" value="Genomic_DNA"/>
</dbReference>
<dbReference type="SUPFAM" id="SSF51735">
    <property type="entry name" value="NAD(P)-binding Rossmann-fold domains"/>
    <property type="match status" value="1"/>
</dbReference>
<accession>J5RJ95</accession>
<feature type="domain" description="Gfo/Idh/MocA-like oxidoreductase C-terminal" evidence="2">
    <location>
        <begin position="145"/>
        <end position="422"/>
    </location>
</feature>
<dbReference type="Gene3D" id="3.30.360.10">
    <property type="entry name" value="Dihydrodipicolinate Reductase, domain 2"/>
    <property type="match status" value="1"/>
</dbReference>
<dbReference type="InterPro" id="IPR051450">
    <property type="entry name" value="Gfo/Idh/MocA_Oxidoreductases"/>
</dbReference>
<dbReference type="Pfam" id="PF01408">
    <property type="entry name" value="GFO_IDH_MocA"/>
    <property type="match status" value="1"/>
</dbReference>
<dbReference type="PANTHER" id="PTHR43377">
    <property type="entry name" value="BILIVERDIN REDUCTASE A"/>
    <property type="match status" value="1"/>
</dbReference>
<dbReference type="AlphaFoldDB" id="J5RJ95"/>
<dbReference type="SUPFAM" id="SSF55347">
    <property type="entry name" value="Glyceraldehyde-3-phosphate dehydrogenase-like, C-terminal domain"/>
    <property type="match status" value="1"/>
</dbReference>
<name>J5RJ95_TRIAS</name>
<dbReference type="InterPro" id="IPR004104">
    <property type="entry name" value="Gfo/Idh/MocA-like_OxRdtase_C"/>
</dbReference>
<feature type="domain" description="Gfo/Idh/MocA-like oxidoreductase N-terminal" evidence="1">
    <location>
        <begin position="10"/>
        <end position="124"/>
    </location>
</feature>
<dbReference type="PANTHER" id="PTHR43377:SF12">
    <property type="entry name" value="BINDING ROSSMANN FOLD OXIDOREDUCTASE, PUTATIVE (AFU_ORTHOLOGUE AFUA_3G11840)-RELATED"/>
    <property type="match status" value="1"/>
</dbReference>
<evidence type="ECO:0000313" key="4">
    <source>
        <dbReference type="Proteomes" id="UP000002748"/>
    </source>
</evidence>
<dbReference type="KEGG" id="tasa:A1Q1_00695"/>
<gene>
    <name evidence="3" type="ORF">A1Q1_00695</name>
</gene>
<dbReference type="OrthoDB" id="64915at2759"/>